<gene>
    <name evidence="1" type="ORF">B296_00000770</name>
</gene>
<reference evidence="1 2" key="1">
    <citation type="journal article" date="2014" name="Agronomy (Basel)">
        <title>A Draft Genome Sequence for Ensete ventricosum, the Drought-Tolerant Tree Against Hunger.</title>
        <authorList>
            <person name="Harrison J."/>
            <person name="Moore K.A."/>
            <person name="Paszkiewicz K."/>
            <person name="Jones T."/>
            <person name="Grant M."/>
            <person name="Ambacheew D."/>
            <person name="Muzemil S."/>
            <person name="Studholme D.J."/>
        </authorList>
    </citation>
    <scope>NUCLEOTIDE SEQUENCE [LARGE SCALE GENOMIC DNA]</scope>
</reference>
<proteinExistence type="predicted"/>
<accession>A0A427B984</accession>
<organism evidence="1 2">
    <name type="scientific">Ensete ventricosum</name>
    <name type="common">Abyssinian banana</name>
    <name type="synonym">Musa ensete</name>
    <dbReference type="NCBI Taxonomy" id="4639"/>
    <lineage>
        <taxon>Eukaryota</taxon>
        <taxon>Viridiplantae</taxon>
        <taxon>Streptophyta</taxon>
        <taxon>Embryophyta</taxon>
        <taxon>Tracheophyta</taxon>
        <taxon>Spermatophyta</taxon>
        <taxon>Magnoliopsida</taxon>
        <taxon>Liliopsida</taxon>
        <taxon>Zingiberales</taxon>
        <taxon>Musaceae</taxon>
        <taxon>Ensete</taxon>
    </lineage>
</organism>
<comment type="caution">
    <text evidence="1">The sequence shown here is derived from an EMBL/GenBank/DDBJ whole genome shotgun (WGS) entry which is preliminary data.</text>
</comment>
<name>A0A427B984_ENSVE</name>
<dbReference type="AlphaFoldDB" id="A0A427B984"/>
<dbReference type="EMBL" id="AMZH03000185">
    <property type="protein sequence ID" value="RRT85052.1"/>
    <property type="molecule type" value="Genomic_DNA"/>
</dbReference>
<protein>
    <submittedName>
        <fullName evidence="1">Uncharacterized protein</fullName>
    </submittedName>
</protein>
<evidence type="ECO:0000313" key="1">
    <source>
        <dbReference type="EMBL" id="RRT85052.1"/>
    </source>
</evidence>
<dbReference type="Proteomes" id="UP000287651">
    <property type="component" value="Unassembled WGS sequence"/>
</dbReference>
<sequence>MHAGVLGELDHTLGIDLAPLWRSSDRHGMTGQDMPYHTLHSPPTQGVVPRENREVWLEMGVCPFIGLVLVLVDFVNKASWTN</sequence>
<evidence type="ECO:0000313" key="2">
    <source>
        <dbReference type="Proteomes" id="UP000287651"/>
    </source>
</evidence>